<evidence type="ECO:0000256" key="4">
    <source>
        <dbReference type="ARBA" id="ARBA00023136"/>
    </source>
</evidence>
<keyword evidence="8" id="KW-1185">Reference proteome</keyword>
<comment type="subcellular location">
    <subcellularLocation>
        <location evidence="1">Membrane</location>
        <topology evidence="1">Multi-pass membrane protein</topology>
    </subcellularLocation>
</comment>
<dbReference type="Proteomes" id="UP000579153">
    <property type="component" value="Unassembled WGS sequence"/>
</dbReference>
<dbReference type="GO" id="GO:0016020">
    <property type="term" value="C:membrane"/>
    <property type="evidence" value="ECO:0007669"/>
    <property type="project" value="UniProtKB-SubCell"/>
</dbReference>
<dbReference type="GO" id="GO:0030416">
    <property type="term" value="P:methylamine metabolic process"/>
    <property type="evidence" value="ECO:0007669"/>
    <property type="project" value="InterPro"/>
</dbReference>
<dbReference type="InterPro" id="IPR009908">
    <property type="entry name" value="Methylamine_util_MauE"/>
</dbReference>
<keyword evidence="3 5" id="KW-1133">Transmembrane helix</keyword>
<comment type="caution">
    <text evidence="7">The sequence shown here is derived from an EMBL/GenBank/DDBJ whole genome shotgun (WGS) entry which is preliminary data.</text>
</comment>
<feature type="transmembrane region" description="Helical" evidence="5">
    <location>
        <begin position="116"/>
        <end position="138"/>
    </location>
</feature>
<dbReference type="EMBL" id="JACHMB010000001">
    <property type="protein sequence ID" value="MBB5776643.1"/>
    <property type="molecule type" value="Genomic_DNA"/>
</dbReference>
<sequence>MQYVDVASRLLLLTVFVLALASKVSSRRAWSEFVQSIKAMAVIDKARAPAAATATAVAEAGVIVLAAVPLRWAGSASFALAAGLLGCLTVAVVMVVRRGAAVPCRCFGASRTPLSMAHVARNGILIAVALIGLAASLVNGTFDPAIGAIVGVFGAVLGLLMARWDDLVSLLRTT</sequence>
<evidence type="ECO:0000313" key="8">
    <source>
        <dbReference type="Proteomes" id="UP000579153"/>
    </source>
</evidence>
<dbReference type="Pfam" id="PF07291">
    <property type="entry name" value="MauE"/>
    <property type="match status" value="1"/>
</dbReference>
<feature type="transmembrane region" description="Helical" evidence="5">
    <location>
        <begin position="145"/>
        <end position="164"/>
    </location>
</feature>
<evidence type="ECO:0000256" key="2">
    <source>
        <dbReference type="ARBA" id="ARBA00022692"/>
    </source>
</evidence>
<dbReference type="AlphaFoldDB" id="A0A7W9G3V2"/>
<organism evidence="7 8">
    <name type="scientific">Nonomuraea jabiensis</name>
    <dbReference type="NCBI Taxonomy" id="882448"/>
    <lineage>
        <taxon>Bacteria</taxon>
        <taxon>Bacillati</taxon>
        <taxon>Actinomycetota</taxon>
        <taxon>Actinomycetes</taxon>
        <taxon>Streptosporangiales</taxon>
        <taxon>Streptosporangiaceae</taxon>
        <taxon>Nonomuraea</taxon>
    </lineage>
</organism>
<dbReference type="RefSeq" id="WP_185070130.1">
    <property type="nucleotide sequence ID" value="NZ_JACHMB010000001.1"/>
</dbReference>
<evidence type="ECO:0000256" key="5">
    <source>
        <dbReference type="SAM" id="Phobius"/>
    </source>
</evidence>
<protein>
    <recommendedName>
        <fullName evidence="6">Methylamine utilisation protein MauE domain-containing protein</fullName>
    </recommendedName>
</protein>
<feature type="transmembrane region" description="Helical" evidence="5">
    <location>
        <begin position="77"/>
        <end position="96"/>
    </location>
</feature>
<reference evidence="7 8" key="1">
    <citation type="submission" date="2020-08" db="EMBL/GenBank/DDBJ databases">
        <title>Sequencing the genomes of 1000 actinobacteria strains.</title>
        <authorList>
            <person name="Klenk H.-P."/>
        </authorList>
    </citation>
    <scope>NUCLEOTIDE SEQUENCE [LARGE SCALE GENOMIC DNA]</scope>
    <source>
        <strain evidence="7 8">DSM 45507</strain>
    </source>
</reference>
<evidence type="ECO:0000259" key="6">
    <source>
        <dbReference type="Pfam" id="PF07291"/>
    </source>
</evidence>
<proteinExistence type="predicted"/>
<keyword evidence="4 5" id="KW-0472">Membrane</keyword>
<gene>
    <name evidence="7" type="ORF">HD596_003399</name>
</gene>
<keyword evidence="2 5" id="KW-0812">Transmembrane</keyword>
<name>A0A7W9G3V2_9ACTN</name>
<accession>A0A7W9G3V2</accession>
<evidence type="ECO:0000256" key="1">
    <source>
        <dbReference type="ARBA" id="ARBA00004141"/>
    </source>
</evidence>
<feature type="domain" description="Methylamine utilisation protein MauE" evidence="6">
    <location>
        <begin position="1"/>
        <end position="134"/>
    </location>
</feature>
<evidence type="ECO:0000313" key="7">
    <source>
        <dbReference type="EMBL" id="MBB5776643.1"/>
    </source>
</evidence>
<evidence type="ECO:0000256" key="3">
    <source>
        <dbReference type="ARBA" id="ARBA00022989"/>
    </source>
</evidence>
<feature type="transmembrane region" description="Helical" evidence="5">
    <location>
        <begin position="50"/>
        <end position="70"/>
    </location>
</feature>